<evidence type="ECO:0000256" key="1">
    <source>
        <dbReference type="ARBA" id="ARBA00022741"/>
    </source>
</evidence>
<sequence length="300" mass="32132">MIDQAQGLRTLAAHTAAADHARLDTILTETRCTGAQRACTTIAVTSGKGGVGKTNVSINLALALASLNKRVILFDADLGLANVNILLGMNPAFSLLDVVEGRAAIRDVLLDGPGGISVVPGGSGIEKMANLDSVAFMKLVRELEQLERMCDFLIFDTGAGIGHIVKTFVKAADRKIVIVTPEPSSLADAYAAVKMAVNAGGGDIAVIANMVRSEQEGLDTFKRLAALTRRFLGKIPIYLGALPYDKNVGNAVRRQFPLFLENPRAAFSHTLLKIAYRFAGRKDNEASGFFVRLAEFFKRT</sequence>
<dbReference type="Proteomes" id="UP000179243">
    <property type="component" value="Unassembled WGS sequence"/>
</dbReference>
<dbReference type="GO" id="GO:0009898">
    <property type="term" value="C:cytoplasmic side of plasma membrane"/>
    <property type="evidence" value="ECO:0007669"/>
    <property type="project" value="TreeGrafter"/>
</dbReference>
<dbReference type="AlphaFoldDB" id="A0A1F7FAU9"/>
<dbReference type="InterPro" id="IPR002586">
    <property type="entry name" value="CobQ/CobB/MinD/ParA_Nub-bd_dom"/>
</dbReference>
<dbReference type="InterPro" id="IPR033875">
    <property type="entry name" value="FlhG"/>
</dbReference>
<dbReference type="EMBL" id="MFYX01000083">
    <property type="protein sequence ID" value="OGK03748.1"/>
    <property type="molecule type" value="Genomic_DNA"/>
</dbReference>
<dbReference type="InterPro" id="IPR025501">
    <property type="entry name" value="MinD_FleN"/>
</dbReference>
<evidence type="ECO:0000313" key="5">
    <source>
        <dbReference type="Proteomes" id="UP000179243"/>
    </source>
</evidence>
<evidence type="ECO:0000259" key="3">
    <source>
        <dbReference type="Pfam" id="PF01656"/>
    </source>
</evidence>
<protein>
    <recommendedName>
        <fullName evidence="3">CobQ/CobB/MinD/ParA nucleotide binding domain-containing protein</fullName>
    </recommendedName>
</protein>
<dbReference type="PIRSF" id="PIRSF003092">
    <property type="entry name" value="MinD"/>
    <property type="match status" value="1"/>
</dbReference>
<dbReference type="Gene3D" id="3.40.50.300">
    <property type="entry name" value="P-loop containing nucleotide triphosphate hydrolases"/>
    <property type="match status" value="1"/>
</dbReference>
<keyword evidence="2" id="KW-0067">ATP-binding</keyword>
<dbReference type="GO" id="GO:0051782">
    <property type="term" value="P:negative regulation of cell division"/>
    <property type="evidence" value="ECO:0007669"/>
    <property type="project" value="TreeGrafter"/>
</dbReference>
<reference evidence="4 5" key="1">
    <citation type="journal article" date="2016" name="Nat. Commun.">
        <title>Thousands of microbial genomes shed light on interconnected biogeochemical processes in an aquifer system.</title>
        <authorList>
            <person name="Anantharaman K."/>
            <person name="Brown C.T."/>
            <person name="Hug L.A."/>
            <person name="Sharon I."/>
            <person name="Castelle C.J."/>
            <person name="Probst A.J."/>
            <person name="Thomas B.C."/>
            <person name="Singh A."/>
            <person name="Wilkins M.J."/>
            <person name="Karaoz U."/>
            <person name="Brodie E.L."/>
            <person name="Williams K.H."/>
            <person name="Hubbard S.S."/>
            <person name="Banfield J.F."/>
        </authorList>
    </citation>
    <scope>NUCLEOTIDE SEQUENCE [LARGE SCALE GENOMIC DNA]</scope>
</reference>
<dbReference type="Pfam" id="PF01656">
    <property type="entry name" value="CbiA"/>
    <property type="match status" value="1"/>
</dbReference>
<name>A0A1F7FAU9_UNCRA</name>
<keyword evidence="1" id="KW-0547">Nucleotide-binding</keyword>
<gene>
    <name evidence="4" type="ORF">A2519_02025</name>
</gene>
<dbReference type="GO" id="GO:0005524">
    <property type="term" value="F:ATP binding"/>
    <property type="evidence" value="ECO:0007669"/>
    <property type="project" value="UniProtKB-KW"/>
</dbReference>
<accession>A0A1F7FAU9</accession>
<dbReference type="SUPFAM" id="SSF52540">
    <property type="entry name" value="P-loop containing nucleoside triphosphate hydrolases"/>
    <property type="match status" value="1"/>
</dbReference>
<proteinExistence type="predicted"/>
<comment type="caution">
    <text evidence="4">The sequence shown here is derived from an EMBL/GenBank/DDBJ whole genome shotgun (WGS) entry which is preliminary data.</text>
</comment>
<evidence type="ECO:0000256" key="2">
    <source>
        <dbReference type="ARBA" id="ARBA00022840"/>
    </source>
</evidence>
<dbReference type="GO" id="GO:0005829">
    <property type="term" value="C:cytosol"/>
    <property type="evidence" value="ECO:0007669"/>
    <property type="project" value="TreeGrafter"/>
</dbReference>
<dbReference type="InterPro" id="IPR027417">
    <property type="entry name" value="P-loop_NTPase"/>
</dbReference>
<organism evidence="4 5">
    <name type="scientific">Candidatus Raymondbacteria bacterium RIFOXYD12_FULL_49_13</name>
    <dbReference type="NCBI Taxonomy" id="1817890"/>
    <lineage>
        <taxon>Bacteria</taxon>
        <taxon>Raymondiibacteriota</taxon>
    </lineage>
</organism>
<dbReference type="CDD" id="cd02038">
    <property type="entry name" value="FlhG-like"/>
    <property type="match status" value="1"/>
</dbReference>
<dbReference type="PANTHER" id="PTHR43384">
    <property type="entry name" value="SEPTUM SITE-DETERMINING PROTEIN MIND HOMOLOG, CHLOROPLASTIC-RELATED"/>
    <property type="match status" value="1"/>
</dbReference>
<dbReference type="PANTHER" id="PTHR43384:SF4">
    <property type="entry name" value="CELLULOSE BIOSYNTHESIS PROTEIN BCSQ-RELATED"/>
    <property type="match status" value="1"/>
</dbReference>
<evidence type="ECO:0000313" key="4">
    <source>
        <dbReference type="EMBL" id="OGK03748.1"/>
    </source>
</evidence>
<feature type="domain" description="CobQ/CobB/MinD/ParA nucleotide binding" evidence="3">
    <location>
        <begin position="42"/>
        <end position="255"/>
    </location>
</feature>
<dbReference type="InterPro" id="IPR050625">
    <property type="entry name" value="ParA/MinD_ATPase"/>
</dbReference>
<dbReference type="GO" id="GO:0016887">
    <property type="term" value="F:ATP hydrolysis activity"/>
    <property type="evidence" value="ECO:0007669"/>
    <property type="project" value="TreeGrafter"/>
</dbReference>